<evidence type="ECO:0000313" key="4">
    <source>
        <dbReference type="EMBL" id="CAB5024224.1"/>
    </source>
</evidence>
<feature type="transmembrane region" description="Helical" evidence="1">
    <location>
        <begin position="85"/>
        <end position="104"/>
    </location>
</feature>
<protein>
    <submittedName>
        <fullName evidence="3">Unannotated protein</fullName>
    </submittedName>
</protein>
<organism evidence="3">
    <name type="scientific">freshwater metagenome</name>
    <dbReference type="NCBI Taxonomy" id="449393"/>
    <lineage>
        <taxon>unclassified sequences</taxon>
        <taxon>metagenomes</taxon>
        <taxon>ecological metagenomes</taxon>
    </lineage>
</organism>
<accession>A0A6J7CJX0</accession>
<feature type="transmembrane region" description="Helical" evidence="1">
    <location>
        <begin position="60"/>
        <end position="79"/>
    </location>
</feature>
<name>A0A6J7CJX0_9ZZZZ</name>
<keyword evidence="1" id="KW-1133">Transmembrane helix</keyword>
<dbReference type="EMBL" id="CAFBPM010000010">
    <property type="protein sequence ID" value="CAB5024224.1"/>
    <property type="molecule type" value="Genomic_DNA"/>
</dbReference>
<dbReference type="AlphaFoldDB" id="A0A6J7CJX0"/>
<reference evidence="3" key="1">
    <citation type="submission" date="2020-05" db="EMBL/GenBank/DDBJ databases">
        <authorList>
            <person name="Chiriac C."/>
            <person name="Salcher M."/>
            <person name="Ghai R."/>
            <person name="Kavagutti S V."/>
        </authorList>
    </citation>
    <scope>NUCLEOTIDE SEQUENCE</scope>
</reference>
<gene>
    <name evidence="2" type="ORF">UFOPK3164_01589</name>
    <name evidence="3" type="ORF">UFOPK3427_00022</name>
    <name evidence="4" type="ORF">UFOPK4112_01103</name>
</gene>
<dbReference type="EMBL" id="CAFABE010000111">
    <property type="protein sequence ID" value="CAB4834142.1"/>
    <property type="molecule type" value="Genomic_DNA"/>
</dbReference>
<proteinExistence type="predicted"/>
<keyword evidence="1" id="KW-0472">Membrane</keyword>
<evidence type="ECO:0000256" key="1">
    <source>
        <dbReference type="SAM" id="Phobius"/>
    </source>
</evidence>
<feature type="transmembrane region" description="Helical" evidence="1">
    <location>
        <begin position="20"/>
        <end position="53"/>
    </location>
</feature>
<dbReference type="EMBL" id="CAFBLT010000001">
    <property type="protein sequence ID" value="CAB4858246.1"/>
    <property type="molecule type" value="Genomic_DNA"/>
</dbReference>
<evidence type="ECO:0000313" key="3">
    <source>
        <dbReference type="EMBL" id="CAB4858246.1"/>
    </source>
</evidence>
<sequence>MKDKRWFNQSQPQTLQGAVLFSYLNAVIALLTLISGGSILELIVILGGVGAFGIANDRKWGYLLALGAGICYLFLQLLVFYFSPFVFSSMLNLLFSVFLVALLLHPASRLYRRVYFR</sequence>
<keyword evidence="1" id="KW-0812">Transmembrane</keyword>
<evidence type="ECO:0000313" key="2">
    <source>
        <dbReference type="EMBL" id="CAB4834142.1"/>
    </source>
</evidence>